<organism evidence="1 2">
    <name type="scientific">Helianthus annuus</name>
    <name type="common">Common sunflower</name>
    <dbReference type="NCBI Taxonomy" id="4232"/>
    <lineage>
        <taxon>Eukaryota</taxon>
        <taxon>Viridiplantae</taxon>
        <taxon>Streptophyta</taxon>
        <taxon>Embryophyta</taxon>
        <taxon>Tracheophyta</taxon>
        <taxon>Spermatophyta</taxon>
        <taxon>Magnoliopsida</taxon>
        <taxon>eudicotyledons</taxon>
        <taxon>Gunneridae</taxon>
        <taxon>Pentapetalae</taxon>
        <taxon>asterids</taxon>
        <taxon>campanulids</taxon>
        <taxon>Asterales</taxon>
        <taxon>Asteraceae</taxon>
        <taxon>Asteroideae</taxon>
        <taxon>Heliantheae alliance</taxon>
        <taxon>Heliantheae</taxon>
        <taxon>Helianthus</taxon>
    </lineage>
</organism>
<evidence type="ECO:0000313" key="1">
    <source>
        <dbReference type="EMBL" id="OTF86150.1"/>
    </source>
</evidence>
<dbReference type="Proteomes" id="UP000215914">
    <property type="component" value="Chromosome 17"/>
</dbReference>
<dbReference type="AlphaFoldDB" id="A0A251RPH2"/>
<reference evidence="2" key="1">
    <citation type="journal article" date="2017" name="Nature">
        <title>The sunflower genome provides insights into oil metabolism, flowering and Asterid evolution.</title>
        <authorList>
            <person name="Badouin H."/>
            <person name="Gouzy J."/>
            <person name="Grassa C.J."/>
            <person name="Murat F."/>
            <person name="Staton S.E."/>
            <person name="Cottret L."/>
            <person name="Lelandais-Briere C."/>
            <person name="Owens G.L."/>
            <person name="Carrere S."/>
            <person name="Mayjonade B."/>
            <person name="Legrand L."/>
            <person name="Gill N."/>
            <person name="Kane N.C."/>
            <person name="Bowers J.E."/>
            <person name="Hubner S."/>
            <person name="Bellec A."/>
            <person name="Berard A."/>
            <person name="Berges H."/>
            <person name="Blanchet N."/>
            <person name="Boniface M.C."/>
            <person name="Brunel D."/>
            <person name="Catrice O."/>
            <person name="Chaidir N."/>
            <person name="Claudel C."/>
            <person name="Donnadieu C."/>
            <person name="Faraut T."/>
            <person name="Fievet G."/>
            <person name="Helmstetter N."/>
            <person name="King M."/>
            <person name="Knapp S.J."/>
            <person name="Lai Z."/>
            <person name="Le Paslier M.C."/>
            <person name="Lippi Y."/>
            <person name="Lorenzon L."/>
            <person name="Mandel J.R."/>
            <person name="Marage G."/>
            <person name="Marchand G."/>
            <person name="Marquand E."/>
            <person name="Bret-Mestries E."/>
            <person name="Morien E."/>
            <person name="Nambeesan S."/>
            <person name="Nguyen T."/>
            <person name="Pegot-Espagnet P."/>
            <person name="Pouilly N."/>
            <person name="Raftis F."/>
            <person name="Sallet E."/>
            <person name="Schiex T."/>
            <person name="Thomas J."/>
            <person name="Vandecasteele C."/>
            <person name="Vares D."/>
            <person name="Vear F."/>
            <person name="Vautrin S."/>
            <person name="Crespi M."/>
            <person name="Mangin B."/>
            <person name="Burke J.M."/>
            <person name="Salse J."/>
            <person name="Munos S."/>
            <person name="Vincourt P."/>
            <person name="Rieseberg L.H."/>
            <person name="Langlade N.B."/>
        </authorList>
    </citation>
    <scope>NUCLEOTIDE SEQUENCE [LARGE SCALE GENOMIC DNA]</scope>
    <source>
        <strain evidence="2">cv. SF193</strain>
    </source>
</reference>
<protein>
    <submittedName>
        <fullName evidence="1">Putative ATP-grasp fold, subdomain 1</fullName>
    </submittedName>
</protein>
<dbReference type="PANTHER" id="PTHR46999">
    <property type="entry name" value="ALPHA-GLUCAN WATER DIKINASE 1, CHLOROPLASTIC-RELATED"/>
    <property type="match status" value="1"/>
</dbReference>
<name>A0A251RPH2_HELAN</name>
<evidence type="ECO:0000313" key="2">
    <source>
        <dbReference type="Proteomes" id="UP000215914"/>
    </source>
</evidence>
<gene>
    <name evidence="1" type="ORF">HannXRQ_Chr17g0547611</name>
</gene>
<proteinExistence type="predicted"/>
<sequence>MMGRTDSPLPPFCCSVFVFESFRVSGRQLTMAALVSIGIDSLCIYFFSFHVASFHGLWDHICGRYCIIILAQFDPYETNNAHESEVVCPRELCKELLQGLHLFRGIRLPIRVQGASTMVLSLSSSDMKATKIIIPDSVFGFGRWRWWKSFVSVFDDDGEDRLAAATILLFRVGAKSHNIAYLKGKVPSWVVIPTSVALPFGSFEKVLSDEFSQFDALEEIRKTVLEIVAPPQLVQELKEKMQSSGMPWPGDEGRHRWEQAWIALKFMNFFVLLSLSKEVFHFVYNDN</sequence>
<accession>A0A251RPH2</accession>
<dbReference type="PANTHER" id="PTHR46999:SF1">
    <property type="entry name" value="ALPHA-GLUCAN WATER DIKINASE 1, CHLOROPLASTIC"/>
    <property type="match status" value="1"/>
</dbReference>
<dbReference type="EMBL" id="CM007906">
    <property type="protein sequence ID" value="OTF86150.1"/>
    <property type="molecule type" value="Genomic_DNA"/>
</dbReference>
<dbReference type="InParanoid" id="A0A251RPH2"/>
<keyword evidence="2" id="KW-1185">Reference proteome</keyword>